<gene>
    <name evidence="2" type="ORF">FOMPIDRAFT_1050200</name>
</gene>
<evidence type="ECO:0000256" key="1">
    <source>
        <dbReference type="SAM" id="MobiDB-lite"/>
    </source>
</evidence>
<dbReference type="InParanoid" id="S8E561"/>
<keyword evidence="3" id="KW-1185">Reference proteome</keyword>
<reference evidence="2 3" key="1">
    <citation type="journal article" date="2012" name="Science">
        <title>The Paleozoic origin of enzymatic lignin decomposition reconstructed from 31 fungal genomes.</title>
        <authorList>
            <person name="Floudas D."/>
            <person name="Binder M."/>
            <person name="Riley R."/>
            <person name="Barry K."/>
            <person name="Blanchette R.A."/>
            <person name="Henrissat B."/>
            <person name="Martinez A.T."/>
            <person name="Otillar R."/>
            <person name="Spatafora J.W."/>
            <person name="Yadav J.S."/>
            <person name="Aerts A."/>
            <person name="Benoit I."/>
            <person name="Boyd A."/>
            <person name="Carlson A."/>
            <person name="Copeland A."/>
            <person name="Coutinho P.M."/>
            <person name="de Vries R.P."/>
            <person name="Ferreira P."/>
            <person name="Findley K."/>
            <person name="Foster B."/>
            <person name="Gaskell J."/>
            <person name="Glotzer D."/>
            <person name="Gorecki P."/>
            <person name="Heitman J."/>
            <person name="Hesse C."/>
            <person name="Hori C."/>
            <person name="Igarashi K."/>
            <person name="Jurgens J.A."/>
            <person name="Kallen N."/>
            <person name="Kersten P."/>
            <person name="Kohler A."/>
            <person name="Kuees U."/>
            <person name="Kumar T.K.A."/>
            <person name="Kuo A."/>
            <person name="LaButti K."/>
            <person name="Larrondo L.F."/>
            <person name="Lindquist E."/>
            <person name="Ling A."/>
            <person name="Lombard V."/>
            <person name="Lucas S."/>
            <person name="Lundell T."/>
            <person name="Martin R."/>
            <person name="McLaughlin D.J."/>
            <person name="Morgenstern I."/>
            <person name="Morin E."/>
            <person name="Murat C."/>
            <person name="Nagy L.G."/>
            <person name="Nolan M."/>
            <person name="Ohm R.A."/>
            <person name="Patyshakuliyeva A."/>
            <person name="Rokas A."/>
            <person name="Ruiz-Duenas F.J."/>
            <person name="Sabat G."/>
            <person name="Salamov A."/>
            <person name="Samejima M."/>
            <person name="Schmutz J."/>
            <person name="Slot J.C."/>
            <person name="St John F."/>
            <person name="Stenlid J."/>
            <person name="Sun H."/>
            <person name="Sun S."/>
            <person name="Syed K."/>
            <person name="Tsang A."/>
            <person name="Wiebenga A."/>
            <person name="Young D."/>
            <person name="Pisabarro A."/>
            <person name="Eastwood D.C."/>
            <person name="Martin F."/>
            <person name="Cullen D."/>
            <person name="Grigoriev I.V."/>
            <person name="Hibbett D.S."/>
        </authorList>
    </citation>
    <scope>NUCLEOTIDE SEQUENCE</scope>
    <source>
        <strain evidence="3">FP-58527</strain>
    </source>
</reference>
<dbReference type="Proteomes" id="UP000015241">
    <property type="component" value="Unassembled WGS sequence"/>
</dbReference>
<proteinExistence type="predicted"/>
<feature type="compositionally biased region" description="Basic and acidic residues" evidence="1">
    <location>
        <begin position="219"/>
        <end position="240"/>
    </location>
</feature>
<feature type="compositionally biased region" description="Basic residues" evidence="1">
    <location>
        <begin position="37"/>
        <end position="52"/>
    </location>
</feature>
<accession>S8E561</accession>
<name>S8E561_FOMSC</name>
<dbReference type="EMBL" id="KE504153">
    <property type="protein sequence ID" value="EPS99857.1"/>
    <property type="molecule type" value="Genomic_DNA"/>
</dbReference>
<feature type="compositionally biased region" description="Basic and acidic residues" evidence="1">
    <location>
        <begin position="248"/>
        <end position="258"/>
    </location>
</feature>
<feature type="compositionally biased region" description="Acidic residues" evidence="1">
    <location>
        <begin position="56"/>
        <end position="69"/>
    </location>
</feature>
<feature type="compositionally biased region" description="Acidic residues" evidence="1">
    <location>
        <begin position="139"/>
        <end position="153"/>
    </location>
</feature>
<feature type="compositionally biased region" description="Basic and acidic residues" evidence="1">
    <location>
        <begin position="154"/>
        <end position="178"/>
    </location>
</feature>
<dbReference type="HOGENOM" id="CLU_909230_0_0_1"/>
<dbReference type="AlphaFoldDB" id="S8E561"/>
<feature type="compositionally biased region" description="Basic and acidic residues" evidence="1">
    <location>
        <begin position="70"/>
        <end position="82"/>
    </location>
</feature>
<evidence type="ECO:0000313" key="3">
    <source>
        <dbReference type="Proteomes" id="UP000015241"/>
    </source>
</evidence>
<organism evidence="2 3">
    <name type="scientific">Fomitopsis schrenkii</name>
    <name type="common">Brown rot fungus</name>
    <dbReference type="NCBI Taxonomy" id="2126942"/>
    <lineage>
        <taxon>Eukaryota</taxon>
        <taxon>Fungi</taxon>
        <taxon>Dikarya</taxon>
        <taxon>Basidiomycota</taxon>
        <taxon>Agaricomycotina</taxon>
        <taxon>Agaricomycetes</taxon>
        <taxon>Polyporales</taxon>
        <taxon>Fomitopsis</taxon>
    </lineage>
</organism>
<sequence length="306" mass="34152">MSPTNSTTTCRLCSNSKAELAQQVLASKGLVKDRSAKRSKPSGKSSGKKRKHQDSDSEPAEDEQEDFNDADAKALKKLEKKREKALKKKEARRKGKVRKSAAALAMQEQLSDDEDKSEKSDGDVSPPKCKRIRKGRATDDEDMNREDDDEEEQAERRGERGRDEVVETLGGREDKPEDAMPQSRRPSMSRRTRLDEGEANLAKSIRPPVTKASTSPKRARAEGLHRMEPVELELRSKNVEAEAGPKTAGKDKTPRSEQLKVPAWIATSVAEYNEHEDHTTADEDDELDSGGERRKDSSDEDVQVTI</sequence>
<feature type="compositionally biased region" description="Basic and acidic residues" evidence="1">
    <location>
        <begin position="272"/>
        <end position="281"/>
    </location>
</feature>
<feature type="region of interest" description="Disordered" evidence="1">
    <location>
        <begin position="25"/>
        <end position="306"/>
    </location>
</feature>
<protein>
    <submittedName>
        <fullName evidence="2">Uncharacterized protein</fullName>
    </submittedName>
</protein>
<evidence type="ECO:0000313" key="2">
    <source>
        <dbReference type="EMBL" id="EPS99857.1"/>
    </source>
</evidence>
<feature type="compositionally biased region" description="Basic residues" evidence="1">
    <location>
        <begin position="83"/>
        <end position="99"/>
    </location>
</feature>